<dbReference type="InterPro" id="IPR036047">
    <property type="entry name" value="F-box-like_dom_sf"/>
</dbReference>
<dbReference type="OrthoDB" id="2688364at2759"/>
<name>A0A4S4MX49_9APHY</name>
<dbReference type="AlphaFoldDB" id="A0A4S4MX49"/>
<evidence type="ECO:0000259" key="1">
    <source>
        <dbReference type="PROSITE" id="PS50181"/>
    </source>
</evidence>
<gene>
    <name evidence="2" type="ORF">EUX98_g3218</name>
</gene>
<keyword evidence="3" id="KW-1185">Reference proteome</keyword>
<evidence type="ECO:0000313" key="2">
    <source>
        <dbReference type="EMBL" id="THH30976.1"/>
    </source>
</evidence>
<sequence>MTIMQLSTLDQLIDDVLLELMITLPLPDLLTLRQTCKRLFHVTKLRIIWYRRLSLDVLSKELPIPGPIVPVHCIPSTDLEWRTRKALQLEKSWKSPPRRYLPYTQLPASADEIVRKVILLHGTNNVVTALENKLQVWQVDATGPQSSRTARMTGEWMALSSSSGLTVVRDSSCTNHVAVQSSGSINILSVDSESRQFASLKQLETSGALIGLFDNYVLINKSEASEGGASDMGIVLLDWRENAGGKIVLPWNPEFGTFIGFTVFSGQIVIAWDSCLVTFPLPTTTSNGTSVIEPLQAFRFRQRIRAPITMSACRSRELPGIEYPNAASPNGIECLTIIANWAEQSGWGPYMPYGGSMTRSILYVADKEHGLFGMASIPLQMAGDCEAIAVGPSGRGVWIEQRSIRQCSPKTTIAGRGVFRTVECDDYSFPLASLPGAKSLSLSSEESKLQVDFDDGMGRIAVVLEQGVHVYDLV</sequence>
<dbReference type="SUPFAM" id="SSF81383">
    <property type="entry name" value="F-box domain"/>
    <property type="match status" value="1"/>
</dbReference>
<accession>A0A4S4MX49</accession>
<evidence type="ECO:0000313" key="3">
    <source>
        <dbReference type="Proteomes" id="UP000308730"/>
    </source>
</evidence>
<dbReference type="Proteomes" id="UP000308730">
    <property type="component" value="Unassembled WGS sequence"/>
</dbReference>
<dbReference type="PROSITE" id="PS50181">
    <property type="entry name" value="FBOX"/>
    <property type="match status" value="1"/>
</dbReference>
<comment type="caution">
    <text evidence="2">The sequence shown here is derived from an EMBL/GenBank/DDBJ whole genome shotgun (WGS) entry which is preliminary data.</text>
</comment>
<feature type="domain" description="F-box" evidence="1">
    <location>
        <begin position="6"/>
        <end position="52"/>
    </location>
</feature>
<proteinExistence type="predicted"/>
<dbReference type="EMBL" id="SGPM01000062">
    <property type="protein sequence ID" value="THH30976.1"/>
    <property type="molecule type" value="Genomic_DNA"/>
</dbReference>
<reference evidence="2 3" key="1">
    <citation type="submission" date="2019-02" db="EMBL/GenBank/DDBJ databases">
        <title>Genome sequencing of the rare red list fungi Antrodiella citrinella (Flaviporus citrinellus).</title>
        <authorList>
            <person name="Buettner E."/>
            <person name="Kellner H."/>
        </authorList>
    </citation>
    <scope>NUCLEOTIDE SEQUENCE [LARGE SCALE GENOMIC DNA]</scope>
    <source>
        <strain evidence="2 3">DSM 108506</strain>
    </source>
</reference>
<protein>
    <recommendedName>
        <fullName evidence="1">F-box domain-containing protein</fullName>
    </recommendedName>
</protein>
<organism evidence="2 3">
    <name type="scientific">Antrodiella citrinella</name>
    <dbReference type="NCBI Taxonomy" id="2447956"/>
    <lineage>
        <taxon>Eukaryota</taxon>
        <taxon>Fungi</taxon>
        <taxon>Dikarya</taxon>
        <taxon>Basidiomycota</taxon>
        <taxon>Agaricomycotina</taxon>
        <taxon>Agaricomycetes</taxon>
        <taxon>Polyporales</taxon>
        <taxon>Steccherinaceae</taxon>
        <taxon>Antrodiella</taxon>
    </lineage>
</organism>
<dbReference type="InterPro" id="IPR001810">
    <property type="entry name" value="F-box_dom"/>
</dbReference>